<dbReference type="InterPro" id="IPR020004">
    <property type="entry name" value="UDP-GlcNAc_Epase"/>
</dbReference>
<proteinExistence type="predicted"/>
<sequence length="388" mass="42758">MVKKACVVTATRAEYGLLKPLIQALNESANYELQLIVSGTHLSSEFGMTWHAIEQDGFSIDAKVDMLLSNDSSTAVVKSLGLLCIGIADAFERLKPDFIVILGDRYEMIGVATAANIFKIPVVHLHGGEITEGASDDNFRHALTKLSHIHFTSTDEYRERVIQLGEQPMYVCNSGAIGIDNINILPLLTKEELAKSLKLDLSIPFFLMTYHPVTVSEQDIIKEIDDIMSALLSDGLKQIIVTLSNADVGGRTINECMRKWSEKHPDRIHCFASLGQLRYLSAVKHCEAVVGNSSSGILEAPSLFVPTINIGNRQAGRLQADSIINCEPTFNGVSEALEKISDSTFKKSLGSIKNPYGNGNTVKEIMSFIENIEWSTLLSKKFFNIKTY</sequence>
<dbReference type="SUPFAM" id="SSF53756">
    <property type="entry name" value="UDP-Glycosyltransferase/glycogen phosphorylase"/>
    <property type="match status" value="1"/>
</dbReference>
<evidence type="ECO:0000259" key="1">
    <source>
        <dbReference type="Pfam" id="PF02350"/>
    </source>
</evidence>
<protein>
    <submittedName>
        <fullName evidence="2">UDP-N-acetyl-D-glucosamine 2-epimerase, UDP-hydrolysing</fullName>
    </submittedName>
</protein>
<feature type="domain" description="UDP-N-acetylglucosamine 2-epimerase" evidence="1">
    <location>
        <begin position="24"/>
        <end position="370"/>
    </location>
</feature>
<dbReference type="PANTHER" id="PTHR43174:SF3">
    <property type="entry name" value="UDP-N-ACETYLGLUCOSAMINE 2-EPIMERASE"/>
    <property type="match status" value="1"/>
</dbReference>
<dbReference type="CDD" id="cd03786">
    <property type="entry name" value="GTB_UDP-GlcNAc_2-Epimerase"/>
    <property type="match status" value="1"/>
</dbReference>
<dbReference type="GO" id="GO:0006047">
    <property type="term" value="P:UDP-N-acetylglucosamine metabolic process"/>
    <property type="evidence" value="ECO:0007669"/>
    <property type="project" value="InterPro"/>
</dbReference>
<dbReference type="RefSeq" id="WP_005200845.1">
    <property type="nucleotide sequence ID" value="NZ_KB850070.1"/>
</dbReference>
<comment type="caution">
    <text evidence="2">The sequence shown here is derived from an EMBL/GenBank/DDBJ whole genome shotgun (WGS) entry which is preliminary data.</text>
</comment>
<reference evidence="2 3" key="1">
    <citation type="submission" date="2013-02" db="EMBL/GenBank/DDBJ databases">
        <title>The Genome Sequence of Acinetobacter sp. CIP 70.18.</title>
        <authorList>
            <consortium name="The Broad Institute Genome Sequencing Platform"/>
            <consortium name="The Broad Institute Genome Sequencing Center for Infectious Disease"/>
            <person name="Cerqueira G."/>
            <person name="Feldgarden M."/>
            <person name="Courvalin P."/>
            <person name="Perichon B."/>
            <person name="Grillot-Courvalin C."/>
            <person name="Clermont D."/>
            <person name="Rocha E."/>
            <person name="Yoon E.-J."/>
            <person name="Nemec A."/>
            <person name="Walker B."/>
            <person name="Young S.K."/>
            <person name="Zeng Q."/>
            <person name="Gargeya S."/>
            <person name="Fitzgerald M."/>
            <person name="Haas B."/>
            <person name="Abouelleil A."/>
            <person name="Alvarado L."/>
            <person name="Arachchi H.M."/>
            <person name="Berlin A.M."/>
            <person name="Chapman S.B."/>
            <person name="Dewar J."/>
            <person name="Goldberg J."/>
            <person name="Griggs A."/>
            <person name="Gujja S."/>
            <person name="Hansen M."/>
            <person name="Howarth C."/>
            <person name="Imamovic A."/>
            <person name="Larimer J."/>
            <person name="McCowan C."/>
            <person name="Murphy C."/>
            <person name="Neiman D."/>
            <person name="Pearson M."/>
            <person name="Priest M."/>
            <person name="Roberts A."/>
            <person name="Saif S."/>
            <person name="Shea T."/>
            <person name="Sisk P."/>
            <person name="Sykes S."/>
            <person name="Wortman J."/>
            <person name="Nusbaum C."/>
            <person name="Birren B."/>
        </authorList>
    </citation>
    <scope>NUCLEOTIDE SEQUENCE [LARGE SCALE GENOMIC DNA]</scope>
    <source>
        <strain evidence="2 3">CIP 70.18</strain>
    </source>
</reference>
<dbReference type="AlphaFoldDB" id="N9RUE4"/>
<evidence type="ECO:0000313" key="3">
    <source>
        <dbReference type="Proteomes" id="UP000013084"/>
    </source>
</evidence>
<keyword evidence="3" id="KW-1185">Reference proteome</keyword>
<dbReference type="Proteomes" id="UP000013084">
    <property type="component" value="Unassembled WGS sequence"/>
</dbReference>
<organism evidence="2 3">
    <name type="scientific">Acinetobacter higginsii</name>
    <dbReference type="NCBI Taxonomy" id="70347"/>
    <lineage>
        <taxon>Bacteria</taxon>
        <taxon>Pseudomonadati</taxon>
        <taxon>Pseudomonadota</taxon>
        <taxon>Gammaproteobacteria</taxon>
        <taxon>Moraxellales</taxon>
        <taxon>Moraxellaceae</taxon>
        <taxon>Acinetobacter</taxon>
    </lineage>
</organism>
<dbReference type="NCBIfam" id="TIGR03568">
    <property type="entry name" value="NeuC_NnaA"/>
    <property type="match status" value="1"/>
</dbReference>
<accession>N9RUE4</accession>
<gene>
    <name evidence="2" type="ORF">F902_00605</name>
</gene>
<dbReference type="InterPro" id="IPR029767">
    <property type="entry name" value="WecB-like"/>
</dbReference>
<dbReference type="HOGENOM" id="CLU_061127_0_0_6"/>
<dbReference type="EMBL" id="APRN01000030">
    <property type="protein sequence ID" value="ENX61568.1"/>
    <property type="molecule type" value="Genomic_DNA"/>
</dbReference>
<dbReference type="OrthoDB" id="9803238at2"/>
<dbReference type="Gene3D" id="3.40.50.2000">
    <property type="entry name" value="Glycogen Phosphorylase B"/>
    <property type="match status" value="2"/>
</dbReference>
<dbReference type="PATRIC" id="fig|1217700.3.peg.569"/>
<dbReference type="PANTHER" id="PTHR43174">
    <property type="entry name" value="UDP-N-ACETYLGLUCOSAMINE 2-EPIMERASE"/>
    <property type="match status" value="1"/>
</dbReference>
<evidence type="ECO:0000313" key="2">
    <source>
        <dbReference type="EMBL" id="ENX61568.1"/>
    </source>
</evidence>
<dbReference type="Pfam" id="PF02350">
    <property type="entry name" value="Epimerase_2"/>
    <property type="match status" value="1"/>
</dbReference>
<name>N9RUE4_9GAMM</name>
<dbReference type="InterPro" id="IPR003331">
    <property type="entry name" value="UDP_GlcNAc_Epimerase_2_dom"/>
</dbReference>
<dbReference type="GO" id="GO:0004553">
    <property type="term" value="F:hydrolase activity, hydrolyzing O-glycosyl compounds"/>
    <property type="evidence" value="ECO:0007669"/>
    <property type="project" value="InterPro"/>
</dbReference>